<evidence type="ECO:0000313" key="4">
    <source>
        <dbReference type="Proteomes" id="UP000215059"/>
    </source>
</evidence>
<keyword evidence="4" id="KW-1185">Reference proteome</keyword>
<evidence type="ECO:0000259" key="2">
    <source>
        <dbReference type="Pfam" id="PF14340"/>
    </source>
</evidence>
<evidence type="ECO:0000313" key="3">
    <source>
        <dbReference type="EMBL" id="OYD58643.1"/>
    </source>
</evidence>
<keyword evidence="1" id="KW-0472">Membrane</keyword>
<keyword evidence="1" id="KW-0812">Transmembrane</keyword>
<dbReference type="EMBL" id="NOII01000001">
    <property type="protein sequence ID" value="OYD58643.1"/>
    <property type="molecule type" value="Genomic_DNA"/>
</dbReference>
<comment type="caution">
    <text evidence="3">The sequence shown here is derived from an EMBL/GenBank/DDBJ whole genome shotgun (WGS) entry which is preliminary data.</text>
</comment>
<dbReference type="OrthoDB" id="2376580at2"/>
<name>A0A235FCI0_9BACL</name>
<dbReference type="InterPro" id="IPR016942">
    <property type="entry name" value="UCP030042"/>
</dbReference>
<evidence type="ECO:0000256" key="1">
    <source>
        <dbReference type="SAM" id="Phobius"/>
    </source>
</evidence>
<sequence length="147" mass="16727">MGYPAKSIPKPLVQANQAFIVLSVLLSWLLHPFLLVLPLSAGLISVLFKYNPIIASVKPLLRKPGSAYQQEDFDQQQFNQWIAVICLVFAVIFFSIGWNTLGYIFSGMVFLAAAVALTGFCVGCFIRFQWQQFQYKKRKHKSEQKSY</sequence>
<dbReference type="InterPro" id="IPR025508">
    <property type="entry name" value="DUF4395"/>
</dbReference>
<dbReference type="PIRSF" id="PIRSF030042">
    <property type="entry name" value="UCP030042"/>
    <property type="match status" value="1"/>
</dbReference>
<feature type="transmembrane region" description="Helical" evidence="1">
    <location>
        <begin position="36"/>
        <end position="57"/>
    </location>
</feature>
<dbReference type="AlphaFoldDB" id="A0A235FCI0"/>
<dbReference type="RefSeq" id="WP_094250604.1">
    <property type="nucleotide sequence ID" value="NZ_JBHLXL010000001.1"/>
</dbReference>
<gene>
    <name evidence="3" type="ORF">CGZ90_01715</name>
</gene>
<protein>
    <recommendedName>
        <fullName evidence="2">DUF4395 domain-containing protein</fullName>
    </recommendedName>
</protein>
<keyword evidence="1" id="KW-1133">Transmembrane helix</keyword>
<feature type="domain" description="DUF4395" evidence="2">
    <location>
        <begin position="8"/>
        <end position="131"/>
    </location>
</feature>
<dbReference type="Pfam" id="PF14340">
    <property type="entry name" value="DUF4395"/>
    <property type="match status" value="1"/>
</dbReference>
<accession>A0A235FCI0</accession>
<feature type="transmembrane region" description="Helical" evidence="1">
    <location>
        <begin position="78"/>
        <end position="98"/>
    </location>
</feature>
<organism evidence="3 4">
    <name type="scientific">Fictibacillus aquaticus</name>
    <dbReference type="NCBI Taxonomy" id="2021314"/>
    <lineage>
        <taxon>Bacteria</taxon>
        <taxon>Bacillati</taxon>
        <taxon>Bacillota</taxon>
        <taxon>Bacilli</taxon>
        <taxon>Bacillales</taxon>
        <taxon>Fictibacillaceae</taxon>
        <taxon>Fictibacillus</taxon>
    </lineage>
</organism>
<dbReference type="Proteomes" id="UP000215059">
    <property type="component" value="Unassembled WGS sequence"/>
</dbReference>
<reference evidence="3 4" key="1">
    <citation type="submission" date="2017-07" db="EMBL/GenBank/DDBJ databases">
        <title>Fictibacillus sp. nov. GDSW-R2A3 Genome sequencing and assembly.</title>
        <authorList>
            <person name="Mayilraj S."/>
        </authorList>
    </citation>
    <scope>NUCLEOTIDE SEQUENCE [LARGE SCALE GENOMIC DNA]</scope>
    <source>
        <strain evidence="3 4">GDSW-R2A3</strain>
    </source>
</reference>
<proteinExistence type="predicted"/>
<feature type="transmembrane region" description="Helical" evidence="1">
    <location>
        <begin position="104"/>
        <end position="128"/>
    </location>
</feature>